<reference evidence="2 3" key="1">
    <citation type="submission" date="2020-01" db="EMBL/GenBank/DDBJ databases">
        <title>Draft genome sequence of Aspergillus udagawae IFM 53868.</title>
        <authorList>
            <person name="Takahashi H."/>
            <person name="Yaguchi T."/>
        </authorList>
    </citation>
    <scope>NUCLEOTIDE SEQUENCE [LARGE SCALE GENOMIC DNA]</scope>
    <source>
        <strain evidence="2 3">IFM 53868</strain>
    </source>
</reference>
<organism evidence="2 3">
    <name type="scientific">Aspergillus udagawae</name>
    <dbReference type="NCBI Taxonomy" id="91492"/>
    <lineage>
        <taxon>Eukaryota</taxon>
        <taxon>Fungi</taxon>
        <taxon>Dikarya</taxon>
        <taxon>Ascomycota</taxon>
        <taxon>Pezizomycotina</taxon>
        <taxon>Eurotiomycetes</taxon>
        <taxon>Eurotiomycetidae</taxon>
        <taxon>Eurotiales</taxon>
        <taxon>Aspergillaceae</taxon>
        <taxon>Aspergillus</taxon>
        <taxon>Aspergillus subgen. Fumigati</taxon>
    </lineage>
</organism>
<dbReference type="PANTHER" id="PTHR40780:SF3">
    <property type="entry name" value="DUF3669 DOMAIN-CONTAINING PROTEIN"/>
    <property type="match status" value="1"/>
</dbReference>
<accession>A0ABQ1BAR8</accession>
<sequence length="252" mass="29103">MKEQSKPSRYRRIGAGACGTVWAPSERGPAYKREDGGLARSLRNDYEKHQRILHSLTEILASEMNEDCLVRPYLGRRRTQVHQPARASRFKAFSLRNYPLHVDQMEELGIPAQDMRGYAEVMAETLAIMHWVMQVDANDVEFVLAPPDGEKGKWDNVLGAHAMWMLDFDLCRDLSMDKAGVEQAVVAFWKNDPFYPRPDEESFLWQAFRETYLSTSQRIVGDRPGDRRLELAKLFVDSVEEGPQQFEHDIER</sequence>
<dbReference type="Proteomes" id="UP000465266">
    <property type="component" value="Unassembled WGS sequence"/>
</dbReference>
<dbReference type="InterPro" id="IPR022137">
    <property type="entry name" value="Znf_prot_DUF3669"/>
</dbReference>
<comment type="caution">
    <text evidence="2">The sequence shown here is derived from an EMBL/GenBank/DDBJ whole genome shotgun (WGS) entry which is preliminary data.</text>
</comment>
<evidence type="ECO:0000259" key="1">
    <source>
        <dbReference type="Pfam" id="PF12417"/>
    </source>
</evidence>
<protein>
    <recommendedName>
        <fullName evidence="1">DUF3669 domain-containing protein</fullName>
    </recommendedName>
</protein>
<dbReference type="PANTHER" id="PTHR40780">
    <property type="entry name" value="DUF3669 DOMAIN-CONTAINING PROTEIN"/>
    <property type="match status" value="1"/>
</dbReference>
<name>A0ABQ1BAR8_9EURO</name>
<gene>
    <name evidence="2" type="ORF">IFM53868_08157</name>
</gene>
<evidence type="ECO:0000313" key="2">
    <source>
        <dbReference type="EMBL" id="GFF95699.1"/>
    </source>
</evidence>
<feature type="domain" description="DUF3669" evidence="1">
    <location>
        <begin position="163"/>
        <end position="222"/>
    </location>
</feature>
<keyword evidence="3" id="KW-1185">Reference proteome</keyword>
<evidence type="ECO:0000313" key="3">
    <source>
        <dbReference type="Proteomes" id="UP000465266"/>
    </source>
</evidence>
<dbReference type="EMBL" id="BLKG01000116">
    <property type="protein sequence ID" value="GFF95699.1"/>
    <property type="molecule type" value="Genomic_DNA"/>
</dbReference>
<proteinExistence type="predicted"/>
<dbReference type="Pfam" id="PF12417">
    <property type="entry name" value="DUF3669"/>
    <property type="match status" value="1"/>
</dbReference>